<reference evidence="3" key="1">
    <citation type="submission" date="2015-03" db="EMBL/GenBank/DDBJ databases">
        <title>Draft genome sequence of a novel methanotroph (Sn10-6) isolated from flooded ricefield rhizosphere in India.</title>
        <authorList>
            <person name="Pandit P.S."/>
            <person name="Pore S.D."/>
            <person name="Arora P."/>
            <person name="Kapse N.G."/>
            <person name="Dhakephalkar P.K."/>
            <person name="Rahalkar M.C."/>
        </authorList>
    </citation>
    <scope>NUCLEOTIDE SEQUENCE [LARGE SCALE GENOMIC DNA]</scope>
    <source>
        <strain evidence="3">Sn10-6</strain>
    </source>
</reference>
<feature type="signal peptide" evidence="1">
    <location>
        <begin position="1"/>
        <end position="36"/>
    </location>
</feature>
<keyword evidence="3" id="KW-1185">Reference proteome</keyword>
<protein>
    <submittedName>
        <fullName evidence="2">Uncharacterized protein</fullName>
    </submittedName>
</protein>
<evidence type="ECO:0000313" key="3">
    <source>
        <dbReference type="Proteomes" id="UP000033684"/>
    </source>
</evidence>
<name>A0A0F3IKA3_9GAMM</name>
<dbReference type="EMBL" id="LAJX01000142">
    <property type="protein sequence ID" value="KJV06014.1"/>
    <property type="molecule type" value="Genomic_DNA"/>
</dbReference>
<proteinExistence type="predicted"/>
<dbReference type="AlphaFoldDB" id="A0A0F3IKA3"/>
<evidence type="ECO:0000313" key="2">
    <source>
        <dbReference type="EMBL" id="KJV06014.1"/>
    </source>
</evidence>
<keyword evidence="1" id="KW-0732">Signal</keyword>
<sequence length="122" mass="13460">MTNLISLMQRRVGYGHCILRITVCLCALIQCSALFAANPAKILIVNSDQTVLKYQDVENAFKNQMGAFTAQMTVYDLPADDNFEPLNQLIKNESPDLIYSIGAKATKLLCSLALISRSCSLQ</sequence>
<feature type="chain" id="PRO_5002462378" evidence="1">
    <location>
        <begin position="37"/>
        <end position="122"/>
    </location>
</feature>
<dbReference type="RefSeq" id="WP_045779707.1">
    <property type="nucleotide sequence ID" value="NZ_LAJX01000142.1"/>
</dbReference>
<gene>
    <name evidence="2" type="ORF">VZ94_14045</name>
</gene>
<dbReference type="Proteomes" id="UP000033684">
    <property type="component" value="Unassembled WGS sequence"/>
</dbReference>
<reference evidence="2 3" key="2">
    <citation type="journal article" date="2016" name="Microb. Ecol.">
        <title>Genome Characteristics of a Novel Type I Methanotroph (Sn10-6) Isolated from a Flooded Indian Rice Field.</title>
        <authorList>
            <person name="Rahalkar M.C."/>
            <person name="Pandit P.S."/>
            <person name="Dhakephalkar P.K."/>
            <person name="Pore S."/>
            <person name="Arora P."/>
            <person name="Kapse N."/>
        </authorList>
    </citation>
    <scope>NUCLEOTIDE SEQUENCE [LARGE SCALE GENOMIC DNA]</scope>
    <source>
        <strain evidence="2 3">Sn10-6</strain>
    </source>
</reference>
<comment type="caution">
    <text evidence="2">The sequence shown here is derived from an EMBL/GenBank/DDBJ whole genome shotgun (WGS) entry which is preliminary data.</text>
</comment>
<evidence type="ECO:0000256" key="1">
    <source>
        <dbReference type="SAM" id="SignalP"/>
    </source>
</evidence>
<organism evidence="2 3">
    <name type="scientific">Methylocucumis oryzae</name>
    <dbReference type="NCBI Taxonomy" id="1632867"/>
    <lineage>
        <taxon>Bacteria</taxon>
        <taxon>Pseudomonadati</taxon>
        <taxon>Pseudomonadota</taxon>
        <taxon>Gammaproteobacteria</taxon>
        <taxon>Methylococcales</taxon>
        <taxon>Methylococcaceae</taxon>
        <taxon>Methylocucumis</taxon>
    </lineage>
</organism>
<accession>A0A0F3IKA3</accession>